<name>E3ZQ77_LISSE</name>
<keyword evidence="1" id="KW-0067">ATP-binding</keyword>
<protein>
    <submittedName>
        <fullName evidence="1">ATP-binding protein</fullName>
    </submittedName>
</protein>
<comment type="caution">
    <text evidence="1">The sequence shown here is derived from an EMBL/GenBank/DDBJ whole genome shotgun (WGS) entry which is preliminary data.</text>
</comment>
<sequence>MNQQLFEHSELLINESVPVNFNDDQIKSFYRKGGIQICAKNSPEKKCTL</sequence>
<dbReference type="GO" id="GO:0005524">
    <property type="term" value="F:ATP binding"/>
    <property type="evidence" value="ECO:0007669"/>
    <property type="project" value="UniProtKB-KW"/>
</dbReference>
<organism evidence="1">
    <name type="scientific">Listeria seeligeri FSL N1-067</name>
    <dbReference type="NCBI Taxonomy" id="702453"/>
    <lineage>
        <taxon>Bacteria</taxon>
        <taxon>Bacillati</taxon>
        <taxon>Bacillota</taxon>
        <taxon>Bacilli</taxon>
        <taxon>Bacillales</taxon>
        <taxon>Listeriaceae</taxon>
        <taxon>Listeria</taxon>
    </lineage>
</organism>
<reference evidence="1" key="1">
    <citation type="journal article" date="2010" name="Microbiol. Resour. Announc.">
        <title>Comparative genomics of the bacterial genus Listeria: Genome evolution is characterized by limited gene acquisition and limited gene loss.</title>
        <authorList>
            <person name="den Bakker H.C."/>
            <person name="Cummings C.A."/>
            <person name="Ferreira V."/>
            <person name="Vatta P."/>
            <person name="Orsi R.H."/>
            <person name="Degoricija L."/>
            <person name="Barker M."/>
            <person name="Petrauskene O."/>
            <person name="Furtado M.R."/>
            <person name="Wiedmann M."/>
        </authorList>
    </citation>
    <scope>NUCLEOTIDE SEQUENCE [LARGE SCALE GENOMIC DNA]</scope>
    <source>
        <strain evidence="1">FSL N1-067</strain>
    </source>
</reference>
<dbReference type="HOGENOM" id="CLU_185204_0_0_9"/>
<proteinExistence type="predicted"/>
<dbReference type="EMBL" id="ADXJ01000632">
    <property type="protein sequence ID" value="EFS00224.1"/>
    <property type="molecule type" value="Genomic_DNA"/>
</dbReference>
<evidence type="ECO:0000313" key="1">
    <source>
        <dbReference type="EMBL" id="EFS00224.1"/>
    </source>
</evidence>
<gene>
    <name evidence="1" type="ORF">NT03LS_1621</name>
</gene>
<dbReference type="AlphaFoldDB" id="E3ZQ77"/>
<dbReference type="Proteomes" id="UP000004302">
    <property type="component" value="Chromosome"/>
</dbReference>
<keyword evidence="1" id="KW-0547">Nucleotide-binding</keyword>
<accession>E3ZQ77</accession>